<organism evidence="1 2">
    <name type="scientific">Caerostris darwini</name>
    <dbReference type="NCBI Taxonomy" id="1538125"/>
    <lineage>
        <taxon>Eukaryota</taxon>
        <taxon>Metazoa</taxon>
        <taxon>Ecdysozoa</taxon>
        <taxon>Arthropoda</taxon>
        <taxon>Chelicerata</taxon>
        <taxon>Arachnida</taxon>
        <taxon>Araneae</taxon>
        <taxon>Araneomorphae</taxon>
        <taxon>Entelegynae</taxon>
        <taxon>Araneoidea</taxon>
        <taxon>Araneidae</taxon>
        <taxon>Caerostris</taxon>
    </lineage>
</organism>
<dbReference type="Proteomes" id="UP001054837">
    <property type="component" value="Unassembled WGS sequence"/>
</dbReference>
<protein>
    <recommendedName>
        <fullName evidence="3">Secreted protein</fullName>
    </recommendedName>
</protein>
<comment type="caution">
    <text evidence="1">The sequence shown here is derived from an EMBL/GenBank/DDBJ whole genome shotgun (WGS) entry which is preliminary data.</text>
</comment>
<evidence type="ECO:0000313" key="1">
    <source>
        <dbReference type="EMBL" id="GIX80845.1"/>
    </source>
</evidence>
<reference evidence="1 2" key="1">
    <citation type="submission" date="2021-06" db="EMBL/GenBank/DDBJ databases">
        <title>Caerostris darwini draft genome.</title>
        <authorList>
            <person name="Kono N."/>
            <person name="Arakawa K."/>
        </authorList>
    </citation>
    <scope>NUCLEOTIDE SEQUENCE [LARGE SCALE GENOMIC DNA]</scope>
</reference>
<dbReference type="AlphaFoldDB" id="A0AAV4N7R0"/>
<dbReference type="EMBL" id="BPLQ01001326">
    <property type="protein sequence ID" value="GIX80845.1"/>
    <property type="molecule type" value="Genomic_DNA"/>
</dbReference>
<evidence type="ECO:0008006" key="3">
    <source>
        <dbReference type="Google" id="ProtNLM"/>
    </source>
</evidence>
<keyword evidence="2" id="KW-1185">Reference proteome</keyword>
<evidence type="ECO:0000313" key="2">
    <source>
        <dbReference type="Proteomes" id="UP001054837"/>
    </source>
</evidence>
<proteinExistence type="predicted"/>
<sequence>MPRPLFFCLCQLSVRNFNRKGKKIIKEELTRSIPAHVSQHEKRPNLNSTFIPQTYTRRQQCQTMPKRSKKEQYRTLAGNRDGKLVREHLMMTCCSRSLLSK</sequence>
<gene>
    <name evidence="1" type="ORF">CDAR_28931</name>
</gene>
<accession>A0AAV4N7R0</accession>
<name>A0AAV4N7R0_9ARAC</name>